<dbReference type="EMBL" id="WJXW01000008">
    <property type="protein sequence ID" value="KAF9733856.1"/>
    <property type="molecule type" value="Genomic_DNA"/>
</dbReference>
<dbReference type="AlphaFoldDB" id="A0A9P6KPK1"/>
<comment type="caution">
    <text evidence="1">The sequence shown here is derived from an EMBL/GenBank/DDBJ whole genome shotgun (WGS) entry which is preliminary data.</text>
</comment>
<protein>
    <submittedName>
        <fullName evidence="1">Uncharacterized protein</fullName>
    </submittedName>
</protein>
<gene>
    <name evidence="1" type="ORF">PMIN01_08199</name>
</gene>
<sequence>MERYRDSPQTLSGMSKGAPLLRHGATVDEAVCDCVLCGIYSSMPGVCEATCVSVDVVQPEAPSTRDVANDVEWWADQEAHRKLCVLWLYRVWAPSSLSGARARKFFDRFCRGRNGGSTGTKPHEGTHDGL</sequence>
<evidence type="ECO:0000313" key="1">
    <source>
        <dbReference type="EMBL" id="KAF9733856.1"/>
    </source>
</evidence>
<evidence type="ECO:0000313" key="2">
    <source>
        <dbReference type="Proteomes" id="UP000756921"/>
    </source>
</evidence>
<accession>A0A9P6KPK1</accession>
<proteinExistence type="predicted"/>
<name>A0A9P6KPK1_9PLEO</name>
<reference evidence="1" key="1">
    <citation type="journal article" date="2020" name="Mol. Plant Microbe Interact.">
        <title>Genome Sequence of the Biocontrol Agent Coniothyrium minitans strain Conio (IMI 134523).</title>
        <authorList>
            <person name="Patel D."/>
            <person name="Shittu T.A."/>
            <person name="Baroncelli R."/>
            <person name="Muthumeenakshi S."/>
            <person name="Osborne T.H."/>
            <person name="Janganan T.K."/>
            <person name="Sreenivasaprasad S."/>
        </authorList>
    </citation>
    <scope>NUCLEOTIDE SEQUENCE</scope>
    <source>
        <strain evidence="1">Conio</strain>
    </source>
</reference>
<dbReference type="Proteomes" id="UP000756921">
    <property type="component" value="Unassembled WGS sequence"/>
</dbReference>
<keyword evidence="2" id="KW-1185">Reference proteome</keyword>
<organism evidence="1 2">
    <name type="scientific">Paraphaeosphaeria minitans</name>
    <dbReference type="NCBI Taxonomy" id="565426"/>
    <lineage>
        <taxon>Eukaryota</taxon>
        <taxon>Fungi</taxon>
        <taxon>Dikarya</taxon>
        <taxon>Ascomycota</taxon>
        <taxon>Pezizomycotina</taxon>
        <taxon>Dothideomycetes</taxon>
        <taxon>Pleosporomycetidae</taxon>
        <taxon>Pleosporales</taxon>
        <taxon>Massarineae</taxon>
        <taxon>Didymosphaeriaceae</taxon>
        <taxon>Paraphaeosphaeria</taxon>
    </lineage>
</organism>